<reference evidence="1 2" key="1">
    <citation type="journal article" date="2019" name="G3 (Bethesda)">
        <title>Sequencing of a Wild Apple (Malus baccata) Genome Unravels the Differences Between Cultivated and Wild Apple Species Regarding Disease Resistance and Cold Tolerance.</title>
        <authorList>
            <person name="Chen X."/>
        </authorList>
    </citation>
    <scope>NUCLEOTIDE SEQUENCE [LARGE SCALE GENOMIC DNA]</scope>
    <source>
        <strain evidence="2">cv. Shandingzi</strain>
        <tissue evidence="1">Leaves</tissue>
    </source>
</reference>
<evidence type="ECO:0000313" key="1">
    <source>
        <dbReference type="EMBL" id="TQE13007.1"/>
    </source>
</evidence>
<dbReference type="AlphaFoldDB" id="A0A540NPN9"/>
<evidence type="ECO:0000313" key="2">
    <source>
        <dbReference type="Proteomes" id="UP000315295"/>
    </source>
</evidence>
<sequence>MRGAYLDRSFALLCCLISVGLCFALLWGGVFNSLDLQHNPATTFYKKYIPHSKNHITLERSKHPPCAYNFTQSAYEKLVRAILEDM</sequence>
<name>A0A540NPN9_MALBA</name>
<proteinExistence type="predicted"/>
<accession>A0A540NPN9</accession>
<organism evidence="1 2">
    <name type="scientific">Malus baccata</name>
    <name type="common">Siberian crab apple</name>
    <name type="synonym">Pyrus baccata</name>
    <dbReference type="NCBI Taxonomy" id="106549"/>
    <lineage>
        <taxon>Eukaryota</taxon>
        <taxon>Viridiplantae</taxon>
        <taxon>Streptophyta</taxon>
        <taxon>Embryophyta</taxon>
        <taxon>Tracheophyta</taxon>
        <taxon>Spermatophyta</taxon>
        <taxon>Magnoliopsida</taxon>
        <taxon>eudicotyledons</taxon>
        <taxon>Gunneridae</taxon>
        <taxon>Pentapetalae</taxon>
        <taxon>rosids</taxon>
        <taxon>fabids</taxon>
        <taxon>Rosales</taxon>
        <taxon>Rosaceae</taxon>
        <taxon>Amygdaloideae</taxon>
        <taxon>Maleae</taxon>
        <taxon>Malus</taxon>
    </lineage>
</organism>
<protein>
    <submittedName>
        <fullName evidence="1">Uncharacterized protein</fullName>
    </submittedName>
</protein>
<dbReference type="EMBL" id="VIEB01000014">
    <property type="protein sequence ID" value="TQE13007.1"/>
    <property type="molecule type" value="Genomic_DNA"/>
</dbReference>
<gene>
    <name evidence="1" type="ORF">C1H46_001382</name>
</gene>
<dbReference type="Proteomes" id="UP000315295">
    <property type="component" value="Unassembled WGS sequence"/>
</dbReference>
<comment type="caution">
    <text evidence="1">The sequence shown here is derived from an EMBL/GenBank/DDBJ whole genome shotgun (WGS) entry which is preliminary data.</text>
</comment>
<keyword evidence="2" id="KW-1185">Reference proteome</keyword>